<dbReference type="OrthoDB" id="6432437at2759"/>
<keyword evidence="3" id="KW-1185">Reference proteome</keyword>
<dbReference type="EMBL" id="BGPR01041120">
    <property type="protein sequence ID" value="GBO17359.1"/>
    <property type="molecule type" value="Genomic_DNA"/>
</dbReference>
<dbReference type="AlphaFoldDB" id="A0A4Y2UWH0"/>
<dbReference type="Pfam" id="PF20700">
    <property type="entry name" value="Mutator"/>
    <property type="match status" value="1"/>
</dbReference>
<dbReference type="Proteomes" id="UP000499080">
    <property type="component" value="Unassembled WGS sequence"/>
</dbReference>
<evidence type="ECO:0000313" key="2">
    <source>
        <dbReference type="EMBL" id="GBO17359.1"/>
    </source>
</evidence>
<organism evidence="2 3">
    <name type="scientific">Araneus ventricosus</name>
    <name type="common">Orbweaver spider</name>
    <name type="synonym">Epeira ventricosa</name>
    <dbReference type="NCBI Taxonomy" id="182803"/>
    <lineage>
        <taxon>Eukaryota</taxon>
        <taxon>Metazoa</taxon>
        <taxon>Ecdysozoa</taxon>
        <taxon>Arthropoda</taxon>
        <taxon>Chelicerata</taxon>
        <taxon>Arachnida</taxon>
        <taxon>Araneae</taxon>
        <taxon>Araneomorphae</taxon>
        <taxon>Entelegynae</taxon>
        <taxon>Araneoidea</taxon>
        <taxon>Araneidae</taxon>
        <taxon>Araneus</taxon>
    </lineage>
</organism>
<reference evidence="2 3" key="1">
    <citation type="journal article" date="2019" name="Sci. Rep.">
        <title>Orb-weaving spider Araneus ventricosus genome elucidates the spidroin gene catalogue.</title>
        <authorList>
            <person name="Kono N."/>
            <person name="Nakamura H."/>
            <person name="Ohtoshi R."/>
            <person name="Moran D.A.P."/>
            <person name="Shinohara A."/>
            <person name="Yoshida Y."/>
            <person name="Fujiwara M."/>
            <person name="Mori M."/>
            <person name="Tomita M."/>
            <person name="Arakawa K."/>
        </authorList>
    </citation>
    <scope>NUCLEOTIDE SEQUENCE [LARGE SCALE GENOMIC DNA]</scope>
</reference>
<dbReference type="InterPro" id="IPR049012">
    <property type="entry name" value="Mutator_transp_dom"/>
</dbReference>
<protein>
    <recommendedName>
        <fullName evidence="1">Mutator-like transposase domain-containing protein</fullName>
    </recommendedName>
</protein>
<name>A0A4Y2UWH0_ARAVE</name>
<sequence>MSYDSKTSASSAQVFMVKSIVSQYKDVHVLPVRTISGNDLHEFIKKVIIDIEDPVHLFKCIRNNWLNQKNDGRCFFYPKFDSVHAVQDIADFKAARFTTTRELNNLESDKLVKYGFRLNLKAPVQSSMERQNVKLVLCIFNEHATEALAELGEKNKLLYSKDTSDFLKIIIRWWQIVNVKTPNKGKRLNNRYQELLSYDEKYVKMAFLEKFLKWIDDWERMKFSTGTFTKETRAAIVLNTKAIIEISSYCKGNFNTSYILPVIDYEMLSKYCPECTTAEGDLGENCADFSIFYKAHKPECSENFTGSSNALEVIATESLWNRSVENCVMRYMSVLSDGDSKTYQDLLELDVYDDSMNISKEECLNHVAKRLGTGLRNKVKEWRSKCATNGGRKEGS</sequence>
<evidence type="ECO:0000313" key="3">
    <source>
        <dbReference type="Proteomes" id="UP000499080"/>
    </source>
</evidence>
<comment type="caution">
    <text evidence="2">The sequence shown here is derived from an EMBL/GenBank/DDBJ whole genome shotgun (WGS) entry which is preliminary data.</text>
</comment>
<feature type="domain" description="Mutator-like transposase" evidence="1">
    <location>
        <begin position="262"/>
        <end position="378"/>
    </location>
</feature>
<gene>
    <name evidence="2" type="ORF">AVEN_7037_1</name>
</gene>
<proteinExistence type="predicted"/>
<accession>A0A4Y2UWH0</accession>
<evidence type="ECO:0000259" key="1">
    <source>
        <dbReference type="Pfam" id="PF20700"/>
    </source>
</evidence>